<name>A0A504JGQ3_9FLAO</name>
<reference evidence="1 2" key="1">
    <citation type="submission" date="2019-06" db="EMBL/GenBank/DDBJ databases">
        <authorList>
            <person name="Meng X."/>
        </authorList>
    </citation>
    <scope>NUCLEOTIDE SEQUENCE [LARGE SCALE GENOMIC DNA]</scope>
    <source>
        <strain evidence="1 2">M625</strain>
    </source>
</reference>
<gene>
    <name evidence="1" type="ORF">FHK87_04420</name>
</gene>
<dbReference type="EMBL" id="VFWZ01000002">
    <property type="protein sequence ID" value="TPN86853.1"/>
    <property type="molecule type" value="Genomic_DNA"/>
</dbReference>
<dbReference type="Pfam" id="PF14081">
    <property type="entry name" value="DUF4262"/>
    <property type="match status" value="1"/>
</dbReference>
<evidence type="ECO:0000313" key="2">
    <source>
        <dbReference type="Proteomes" id="UP000315540"/>
    </source>
</evidence>
<dbReference type="OrthoDB" id="9793188at2"/>
<proteinExistence type="predicted"/>
<organism evidence="1 2">
    <name type="scientific">Aquimarina algicola</name>
    <dbReference type="NCBI Taxonomy" id="2589995"/>
    <lineage>
        <taxon>Bacteria</taxon>
        <taxon>Pseudomonadati</taxon>
        <taxon>Bacteroidota</taxon>
        <taxon>Flavobacteriia</taxon>
        <taxon>Flavobacteriales</taxon>
        <taxon>Flavobacteriaceae</taxon>
        <taxon>Aquimarina</taxon>
    </lineage>
</organism>
<keyword evidence="2" id="KW-1185">Reference proteome</keyword>
<dbReference type="AlphaFoldDB" id="A0A504JGQ3"/>
<dbReference type="RefSeq" id="WP_140590398.1">
    <property type="nucleotide sequence ID" value="NZ_VFWZ01000002.1"/>
</dbReference>
<accession>A0A504JGQ3</accession>
<comment type="caution">
    <text evidence="1">The sequence shown here is derived from an EMBL/GenBank/DDBJ whole genome shotgun (WGS) entry which is preliminary data.</text>
</comment>
<evidence type="ECO:0000313" key="1">
    <source>
        <dbReference type="EMBL" id="TPN86853.1"/>
    </source>
</evidence>
<protein>
    <submittedName>
        <fullName evidence="1">DUF4262 domain-containing protein</fullName>
    </submittedName>
</protein>
<sequence>MSEHYEHDKQITTNILKDIEEYRVHIAFVESDGYCPRFGYSIGLYKEFNHPELIIIGLDPESTGAIINNAKDEIEKGTRFIEGINYPDFLVELPVQFVDVKKEHYPDYLGYAGWYNDNSINFPTLQLVWPDREGKFPWETEFNENFKFKQPLLDRNTEFKFLEERNLGVFTTSEVLEGKPIKFVYHNEDGDWQFHSEEDPDLTNAKLVCLEELVKKDKTLNEIYYLNYGESAERMNIGDKWKIFEK</sequence>
<dbReference type="InterPro" id="IPR025358">
    <property type="entry name" value="DUF4262"/>
</dbReference>
<dbReference type="Proteomes" id="UP000315540">
    <property type="component" value="Unassembled WGS sequence"/>
</dbReference>